<sequence length="450" mass="49053">MSSSVLQCFLGALQASLSVLLTMSYGVVASRFRLLRESSSRDINQLCVGVFLPALLITNVGTELSSDSVGGVIPVLAWAIVYTLSSMTVGYFLRRAFKFPAWTTPAICFNNTTALPLLLTKSLQTSGILESLTTGVDDTSSDAVTRATSYFLFASIVSNTFTFAVGPKLLDDEESPEDNDDDNRNVEQEIDDQTEDCDNEHTDPRNWMGRTAEEEEDVETERTTLLPDEIAHHSHNLINGISQRCHKHYSRLPFWLQNGLSVIKSFLTAPLIGAAIGAVLGLTPILKRAFFDSPSHGGIFKAWLTSSLEDVGDLFAALELVAVGAKLSTCLVKMKQGESSGQMRPSFALTIFFIRFIMWPIVSIGTVYTIASNTRWLGHDPMLWFVLMLLPTGPPATKLTALADVSGTEEEEKMAIAKFIAMSYAISPVICLAVVGSLKASTALKSQLMV</sequence>
<dbReference type="RefSeq" id="XP_008080502.1">
    <property type="nucleotide sequence ID" value="XM_008082311.1"/>
</dbReference>
<evidence type="ECO:0000256" key="6">
    <source>
        <dbReference type="SAM" id="Phobius"/>
    </source>
</evidence>
<evidence type="ECO:0000313" key="8">
    <source>
        <dbReference type="Proteomes" id="UP000016922"/>
    </source>
</evidence>
<dbReference type="GO" id="GO:0005783">
    <property type="term" value="C:endoplasmic reticulum"/>
    <property type="evidence" value="ECO:0007669"/>
    <property type="project" value="TreeGrafter"/>
</dbReference>
<dbReference type="OrthoDB" id="191139at2759"/>
<evidence type="ECO:0000256" key="2">
    <source>
        <dbReference type="ARBA" id="ARBA00022692"/>
    </source>
</evidence>
<organism evidence="7 8">
    <name type="scientific">Glarea lozoyensis (strain ATCC 20868 / MF5171)</name>
    <dbReference type="NCBI Taxonomy" id="1116229"/>
    <lineage>
        <taxon>Eukaryota</taxon>
        <taxon>Fungi</taxon>
        <taxon>Dikarya</taxon>
        <taxon>Ascomycota</taxon>
        <taxon>Pezizomycotina</taxon>
        <taxon>Leotiomycetes</taxon>
        <taxon>Helotiales</taxon>
        <taxon>Helotiaceae</taxon>
        <taxon>Glarea</taxon>
    </lineage>
</organism>
<feature type="transmembrane region" description="Helical" evidence="6">
    <location>
        <begin position="382"/>
        <end position="403"/>
    </location>
</feature>
<dbReference type="AlphaFoldDB" id="S3D3W0"/>
<feature type="transmembrane region" description="Helical" evidence="6">
    <location>
        <begin position="266"/>
        <end position="286"/>
    </location>
</feature>
<keyword evidence="3 6" id="KW-1133">Transmembrane helix</keyword>
<evidence type="ECO:0000256" key="1">
    <source>
        <dbReference type="ARBA" id="ARBA00004141"/>
    </source>
</evidence>
<reference evidence="7 8" key="1">
    <citation type="journal article" date="2013" name="BMC Genomics">
        <title>Genomics-driven discovery of the pneumocandin biosynthetic gene cluster in the fungus Glarea lozoyensis.</title>
        <authorList>
            <person name="Chen L."/>
            <person name="Yue Q."/>
            <person name="Zhang X."/>
            <person name="Xiang M."/>
            <person name="Wang C."/>
            <person name="Li S."/>
            <person name="Che Y."/>
            <person name="Ortiz-Lopez F.J."/>
            <person name="Bills G.F."/>
            <person name="Liu X."/>
            <person name="An Z."/>
        </authorList>
    </citation>
    <scope>NUCLEOTIDE SEQUENCE [LARGE SCALE GENOMIC DNA]</scope>
    <source>
        <strain evidence="8">ATCC 20868 / MF5171</strain>
    </source>
</reference>
<evidence type="ECO:0000256" key="5">
    <source>
        <dbReference type="SAM" id="MobiDB-lite"/>
    </source>
</evidence>
<dbReference type="Pfam" id="PF03547">
    <property type="entry name" value="Mem_trans"/>
    <property type="match status" value="1"/>
</dbReference>
<dbReference type="eggNOG" id="KOG2722">
    <property type="taxonomic scope" value="Eukaryota"/>
</dbReference>
<name>S3D3W0_GLAL2</name>
<dbReference type="GO" id="GO:0055085">
    <property type="term" value="P:transmembrane transport"/>
    <property type="evidence" value="ECO:0007669"/>
    <property type="project" value="InterPro"/>
</dbReference>
<protein>
    <recommendedName>
        <fullName evidence="9">Auxin efflux carrier</fullName>
    </recommendedName>
</protein>
<feature type="transmembrane region" description="Helical" evidence="6">
    <location>
        <begin position="415"/>
        <end position="438"/>
    </location>
</feature>
<dbReference type="GeneID" id="19466676"/>
<dbReference type="OMA" id="DQPDIHW"/>
<dbReference type="InterPro" id="IPR004776">
    <property type="entry name" value="Mem_transp_PIN-like"/>
</dbReference>
<proteinExistence type="predicted"/>
<feature type="transmembrane region" description="Helical" evidence="6">
    <location>
        <begin position="72"/>
        <end position="93"/>
    </location>
</feature>
<dbReference type="PANTHER" id="PTHR31794:SF4">
    <property type="entry name" value="AUXIN EFFLUX TRANSPORTER FAMILY PROTEIN (EUROFUNG)"/>
    <property type="match status" value="1"/>
</dbReference>
<feature type="compositionally biased region" description="Acidic residues" evidence="5">
    <location>
        <begin position="189"/>
        <end position="198"/>
    </location>
</feature>
<accession>S3D3W0</accession>
<gene>
    <name evidence="7" type="ORF">GLAREA_07624</name>
</gene>
<evidence type="ECO:0008006" key="9">
    <source>
        <dbReference type="Google" id="ProtNLM"/>
    </source>
</evidence>
<dbReference type="EMBL" id="KE145359">
    <property type="protein sequence ID" value="EPE32490.1"/>
    <property type="molecule type" value="Genomic_DNA"/>
</dbReference>
<feature type="transmembrane region" description="Helical" evidence="6">
    <location>
        <begin position="346"/>
        <end position="370"/>
    </location>
</feature>
<dbReference type="PANTHER" id="PTHR31794">
    <property type="entry name" value="AUXIN EFFLUX TRANSPORTER FAMILY PROTEIN (EUROFUNG)"/>
    <property type="match status" value="1"/>
</dbReference>
<dbReference type="Proteomes" id="UP000016922">
    <property type="component" value="Unassembled WGS sequence"/>
</dbReference>
<comment type="subcellular location">
    <subcellularLocation>
        <location evidence="1">Membrane</location>
        <topology evidence="1">Multi-pass membrane protein</topology>
    </subcellularLocation>
</comment>
<keyword evidence="4 6" id="KW-0472">Membrane</keyword>
<keyword evidence="8" id="KW-1185">Reference proteome</keyword>
<dbReference type="STRING" id="1116229.S3D3W0"/>
<feature type="region of interest" description="Disordered" evidence="5">
    <location>
        <begin position="189"/>
        <end position="218"/>
    </location>
</feature>
<dbReference type="GO" id="GO:0016020">
    <property type="term" value="C:membrane"/>
    <property type="evidence" value="ECO:0007669"/>
    <property type="project" value="UniProtKB-SubCell"/>
</dbReference>
<dbReference type="HOGENOM" id="CLU_032414_1_0_1"/>
<dbReference type="KEGG" id="glz:GLAREA_07624"/>
<evidence type="ECO:0000256" key="3">
    <source>
        <dbReference type="ARBA" id="ARBA00022989"/>
    </source>
</evidence>
<evidence type="ECO:0000313" key="7">
    <source>
        <dbReference type="EMBL" id="EPE32490.1"/>
    </source>
</evidence>
<keyword evidence="2 6" id="KW-0812">Transmembrane</keyword>
<evidence type="ECO:0000256" key="4">
    <source>
        <dbReference type="ARBA" id="ARBA00023136"/>
    </source>
</evidence>